<feature type="compositionally biased region" description="Low complexity" evidence="2">
    <location>
        <begin position="1"/>
        <end position="22"/>
    </location>
</feature>
<evidence type="ECO:0000256" key="2">
    <source>
        <dbReference type="SAM" id="MobiDB-lite"/>
    </source>
</evidence>
<keyword evidence="1" id="KW-0175">Coiled coil</keyword>
<feature type="compositionally biased region" description="Polar residues" evidence="2">
    <location>
        <begin position="27"/>
        <end position="51"/>
    </location>
</feature>
<feature type="compositionally biased region" description="Polar residues" evidence="2">
    <location>
        <begin position="233"/>
        <end position="248"/>
    </location>
</feature>
<gene>
    <name evidence="3" type="ORF">SEMRO_64_G036310.1</name>
</gene>
<feature type="compositionally biased region" description="Polar residues" evidence="2">
    <location>
        <begin position="210"/>
        <end position="225"/>
    </location>
</feature>
<name>A0A9N8DAT0_9STRA</name>
<comment type="caution">
    <text evidence="3">The sequence shown here is derived from an EMBL/GenBank/DDBJ whole genome shotgun (WGS) entry which is preliminary data.</text>
</comment>
<sequence>MKRLSKSIQKTTSTITKTTSSIMPMRDTSSSSNTIMMTDHSSSTSLDGSFRRNSNWESAAATMTKREFQRELRKEMKDYKKTRVKSFQQKKALLTMGDIDEVSEQARRAEAAREKKRRSSVAQPIKGASHDDDDDQPSTPLTVCSTTRGSIPNDLEITITLPDLQLVEQADEEDEEGESKEAEECLDTETATTTTSQDNNNKLSSISSSQTLTQAVGKSSSNEQPSLDEEDNPQSSAMTLHKNPSTEPTLAPLLQRGPSALLAKPKMTRRNTTTGNRNTPPPLMLRRMATSFDQTSPTSNNNPLALWTTTAPIDNTKIQPSSAHVVKKKLQLSRSSSIDSSIDASELELATVSTAPSTPSCSVTTVLSCWDDEMSGLEHANQALQQKIQQLESQLHDTEQDEVEQVWLIKGTLCPAKKDEIREQLTREHQQQLEQLHPQLPDDPEDPQLVVLQKQRSRQQALIDALYRENKARRHESQAVNLHMLQLLQSNMRMRRATQATLDFVRELQLVHVREYADRNKTLLRELQAYSRKQVSYEQYDIPKAVAYRYNERRIRKIYVRGTERLVQYVLEECFDRSLIACITEMPPAVVSTIIVKKQPKRGDRR</sequence>
<evidence type="ECO:0000313" key="3">
    <source>
        <dbReference type="EMBL" id="CAB9499578.1"/>
    </source>
</evidence>
<dbReference type="EMBL" id="CAICTM010000063">
    <property type="protein sequence ID" value="CAB9499578.1"/>
    <property type="molecule type" value="Genomic_DNA"/>
</dbReference>
<feature type="region of interest" description="Disordered" evidence="2">
    <location>
        <begin position="105"/>
        <end position="149"/>
    </location>
</feature>
<reference evidence="3" key="1">
    <citation type="submission" date="2020-06" db="EMBL/GenBank/DDBJ databases">
        <authorList>
            <consortium name="Plant Systems Biology data submission"/>
        </authorList>
    </citation>
    <scope>NUCLEOTIDE SEQUENCE</scope>
    <source>
        <strain evidence="3">D6</strain>
    </source>
</reference>
<keyword evidence="4" id="KW-1185">Reference proteome</keyword>
<accession>A0A9N8DAT0</accession>
<dbReference type="Proteomes" id="UP001153069">
    <property type="component" value="Unassembled WGS sequence"/>
</dbReference>
<proteinExistence type="predicted"/>
<protein>
    <submittedName>
        <fullName evidence="3">Uncharacterized protein</fullName>
    </submittedName>
</protein>
<evidence type="ECO:0000313" key="4">
    <source>
        <dbReference type="Proteomes" id="UP001153069"/>
    </source>
</evidence>
<feature type="compositionally biased region" description="Polar residues" evidence="2">
    <location>
        <begin position="137"/>
        <end position="149"/>
    </location>
</feature>
<feature type="compositionally biased region" description="Acidic residues" evidence="2">
    <location>
        <begin position="169"/>
        <end position="178"/>
    </location>
</feature>
<feature type="region of interest" description="Disordered" evidence="2">
    <location>
        <begin position="1"/>
        <end position="51"/>
    </location>
</feature>
<evidence type="ECO:0000256" key="1">
    <source>
        <dbReference type="SAM" id="Coils"/>
    </source>
</evidence>
<feature type="coiled-coil region" evidence="1">
    <location>
        <begin position="374"/>
        <end position="401"/>
    </location>
</feature>
<organism evidence="3 4">
    <name type="scientific">Seminavis robusta</name>
    <dbReference type="NCBI Taxonomy" id="568900"/>
    <lineage>
        <taxon>Eukaryota</taxon>
        <taxon>Sar</taxon>
        <taxon>Stramenopiles</taxon>
        <taxon>Ochrophyta</taxon>
        <taxon>Bacillariophyta</taxon>
        <taxon>Bacillariophyceae</taxon>
        <taxon>Bacillariophycidae</taxon>
        <taxon>Naviculales</taxon>
        <taxon>Naviculaceae</taxon>
        <taxon>Seminavis</taxon>
    </lineage>
</organism>
<feature type="region of interest" description="Disordered" evidence="2">
    <location>
        <begin position="169"/>
        <end position="284"/>
    </location>
</feature>
<dbReference type="AlphaFoldDB" id="A0A9N8DAT0"/>